<dbReference type="EMBL" id="LAZR01002241">
    <property type="protein sequence ID" value="KKN32598.1"/>
    <property type="molecule type" value="Genomic_DNA"/>
</dbReference>
<evidence type="ECO:0000313" key="1">
    <source>
        <dbReference type="EMBL" id="KKN32598.1"/>
    </source>
</evidence>
<proteinExistence type="predicted"/>
<sequence>MTIHKAKGTLEESKQRLIEIINKPMHRQEIIKLVMGLLDKNAALREALESAYVAIEDAICCDDGLDGYEGQGVLKMIAEVHPGAKELADKERTDALEGK</sequence>
<reference evidence="1" key="1">
    <citation type="journal article" date="2015" name="Nature">
        <title>Complex archaea that bridge the gap between prokaryotes and eukaryotes.</title>
        <authorList>
            <person name="Spang A."/>
            <person name="Saw J.H."/>
            <person name="Jorgensen S.L."/>
            <person name="Zaremba-Niedzwiedzka K."/>
            <person name="Martijn J."/>
            <person name="Lind A.E."/>
            <person name="van Eijk R."/>
            <person name="Schleper C."/>
            <person name="Guy L."/>
            <person name="Ettema T.J."/>
        </authorList>
    </citation>
    <scope>NUCLEOTIDE SEQUENCE</scope>
</reference>
<organism evidence="1">
    <name type="scientific">marine sediment metagenome</name>
    <dbReference type="NCBI Taxonomy" id="412755"/>
    <lineage>
        <taxon>unclassified sequences</taxon>
        <taxon>metagenomes</taxon>
        <taxon>ecological metagenomes</taxon>
    </lineage>
</organism>
<dbReference type="AlphaFoldDB" id="A0A0F9STN6"/>
<comment type="caution">
    <text evidence="1">The sequence shown here is derived from an EMBL/GenBank/DDBJ whole genome shotgun (WGS) entry which is preliminary data.</text>
</comment>
<gene>
    <name evidence="1" type="ORF">LCGC14_0812210</name>
</gene>
<name>A0A0F9STN6_9ZZZZ</name>
<accession>A0A0F9STN6</accession>
<protein>
    <submittedName>
        <fullName evidence="1">Uncharacterized protein</fullName>
    </submittedName>
</protein>